<dbReference type="PANTHER" id="PTHR24345:SF0">
    <property type="entry name" value="CELL CYCLE SERINE_THREONINE-PROTEIN KINASE CDC5_MSD2"/>
    <property type="match status" value="1"/>
</dbReference>
<accession>A0A7C8IAN9</accession>
<name>A0A7C8IAN9_9PLEO</name>
<dbReference type="InterPro" id="IPR000719">
    <property type="entry name" value="Prot_kinase_dom"/>
</dbReference>
<feature type="compositionally biased region" description="Polar residues" evidence="6">
    <location>
        <begin position="741"/>
        <end position="758"/>
    </location>
</feature>
<dbReference type="Pfam" id="PF00069">
    <property type="entry name" value="Pkinase"/>
    <property type="match status" value="1"/>
</dbReference>
<dbReference type="AlphaFoldDB" id="A0A7C8IAN9"/>
<proteinExistence type="predicted"/>
<evidence type="ECO:0000256" key="4">
    <source>
        <dbReference type="ARBA" id="ARBA00022777"/>
    </source>
</evidence>
<dbReference type="OrthoDB" id="10252171at2759"/>
<dbReference type="Gene3D" id="3.30.200.20">
    <property type="entry name" value="Phosphorylase Kinase, domain 1"/>
    <property type="match status" value="1"/>
</dbReference>
<feature type="domain" description="Protein kinase" evidence="7">
    <location>
        <begin position="44"/>
        <end position="316"/>
    </location>
</feature>
<evidence type="ECO:0000259" key="7">
    <source>
        <dbReference type="PROSITE" id="PS50011"/>
    </source>
</evidence>
<dbReference type="SUPFAM" id="SSF56112">
    <property type="entry name" value="Protein kinase-like (PK-like)"/>
    <property type="match status" value="1"/>
</dbReference>
<comment type="caution">
    <text evidence="8">The sequence shown here is derived from an EMBL/GenBank/DDBJ whole genome shotgun (WGS) entry which is preliminary data.</text>
</comment>
<feature type="compositionally biased region" description="Basic and acidic residues" evidence="6">
    <location>
        <begin position="559"/>
        <end position="593"/>
    </location>
</feature>
<evidence type="ECO:0000256" key="3">
    <source>
        <dbReference type="ARBA" id="ARBA00022741"/>
    </source>
</evidence>
<protein>
    <submittedName>
        <fullName evidence="8">Kinase-like domain-containing protein</fullName>
    </submittedName>
</protein>
<feature type="compositionally biased region" description="Basic residues" evidence="6">
    <location>
        <begin position="668"/>
        <end position="682"/>
    </location>
</feature>
<dbReference type="PANTHER" id="PTHR24345">
    <property type="entry name" value="SERINE/THREONINE-PROTEIN KINASE PLK"/>
    <property type="match status" value="1"/>
</dbReference>
<keyword evidence="3" id="KW-0547">Nucleotide-binding</keyword>
<dbReference type="PROSITE" id="PS00108">
    <property type="entry name" value="PROTEIN_KINASE_ST"/>
    <property type="match status" value="1"/>
</dbReference>
<feature type="compositionally biased region" description="Basic and acidic residues" evidence="6">
    <location>
        <begin position="763"/>
        <end position="783"/>
    </location>
</feature>
<keyword evidence="2" id="KW-0808">Transferase</keyword>
<dbReference type="GO" id="GO:0005634">
    <property type="term" value="C:nucleus"/>
    <property type="evidence" value="ECO:0007669"/>
    <property type="project" value="TreeGrafter"/>
</dbReference>
<dbReference type="EMBL" id="JAADJZ010000005">
    <property type="protein sequence ID" value="KAF2874829.1"/>
    <property type="molecule type" value="Genomic_DNA"/>
</dbReference>
<feature type="region of interest" description="Disordered" evidence="6">
    <location>
        <begin position="559"/>
        <end position="819"/>
    </location>
</feature>
<keyword evidence="4 8" id="KW-0418">Kinase</keyword>
<reference evidence="8 9" key="1">
    <citation type="submission" date="2020-01" db="EMBL/GenBank/DDBJ databases">
        <authorList>
            <consortium name="DOE Joint Genome Institute"/>
            <person name="Haridas S."/>
            <person name="Albert R."/>
            <person name="Binder M."/>
            <person name="Bloem J."/>
            <person name="Labutti K."/>
            <person name="Salamov A."/>
            <person name="Andreopoulos B."/>
            <person name="Baker S.E."/>
            <person name="Barry K."/>
            <person name="Bills G."/>
            <person name="Bluhm B.H."/>
            <person name="Cannon C."/>
            <person name="Castanera R."/>
            <person name="Culley D.E."/>
            <person name="Daum C."/>
            <person name="Ezra D."/>
            <person name="Gonzalez J.B."/>
            <person name="Henrissat B."/>
            <person name="Kuo A."/>
            <person name="Liang C."/>
            <person name="Lipzen A."/>
            <person name="Lutzoni F."/>
            <person name="Magnuson J."/>
            <person name="Mondo S."/>
            <person name="Nolan M."/>
            <person name="Ohm R."/>
            <person name="Pangilinan J."/>
            <person name="Park H.-J.H."/>
            <person name="Ramirez L."/>
            <person name="Alfaro M."/>
            <person name="Sun H."/>
            <person name="Tritt A."/>
            <person name="Yoshinaga Y."/>
            <person name="Zwiers L.-H.L."/>
            <person name="Turgeon B.G."/>
            <person name="Goodwin S.B."/>
            <person name="Spatafora J.W."/>
            <person name="Crous P.W."/>
            <person name="Grigoriev I.V."/>
        </authorList>
    </citation>
    <scope>NUCLEOTIDE SEQUENCE [LARGE SCALE GENOMIC DNA]</scope>
    <source>
        <strain evidence="8 9">CBS 611.86</strain>
    </source>
</reference>
<evidence type="ECO:0000256" key="2">
    <source>
        <dbReference type="ARBA" id="ARBA00022679"/>
    </source>
</evidence>
<feature type="compositionally biased region" description="Basic and acidic residues" evidence="6">
    <location>
        <begin position="646"/>
        <end position="655"/>
    </location>
</feature>
<evidence type="ECO:0000256" key="1">
    <source>
        <dbReference type="ARBA" id="ARBA00022527"/>
    </source>
</evidence>
<dbReference type="SMART" id="SM00220">
    <property type="entry name" value="S_TKc"/>
    <property type="match status" value="1"/>
</dbReference>
<dbReference type="GO" id="GO:0004674">
    <property type="term" value="F:protein serine/threonine kinase activity"/>
    <property type="evidence" value="ECO:0007669"/>
    <property type="project" value="UniProtKB-KW"/>
</dbReference>
<dbReference type="InterPro" id="IPR008271">
    <property type="entry name" value="Ser/Thr_kinase_AS"/>
</dbReference>
<keyword evidence="5" id="KW-0067">ATP-binding</keyword>
<organism evidence="8 9">
    <name type="scientific">Massariosphaeria phaeospora</name>
    <dbReference type="NCBI Taxonomy" id="100035"/>
    <lineage>
        <taxon>Eukaryota</taxon>
        <taxon>Fungi</taxon>
        <taxon>Dikarya</taxon>
        <taxon>Ascomycota</taxon>
        <taxon>Pezizomycotina</taxon>
        <taxon>Dothideomycetes</taxon>
        <taxon>Pleosporomycetidae</taxon>
        <taxon>Pleosporales</taxon>
        <taxon>Pleosporales incertae sedis</taxon>
        <taxon>Massariosphaeria</taxon>
    </lineage>
</organism>
<dbReference type="Proteomes" id="UP000481861">
    <property type="component" value="Unassembled WGS sequence"/>
</dbReference>
<sequence>MPPVSDLVRDSKLKTTFHGDITRHTFRTSGRDARQRKVNQEQRWQTMERLGQGAYGVVRRQKLIAGESDVQERAVKIIPKQSQTTPVDYSRELEAIAKFSHARYNSCFVESYGWYEDDDTIFIAMEYFEHGDLQTQMSQRHILPELEVQEVVFQVLEGLAFMHDNQFAHRDLKPSNILVRRPGPTWWVKIGDFGITKRAEEGSTALRTFSGTLGFLAPEVLISHGLLESEDLDYAKDYTVAVDIWALGEIAYRALSGVSPFTGSLSSYIKGKSTFPQEKLQRHKVSDEGCEFLVQTLKALPAERITSSGALQHPWIATQKDFSPRASEETLRLEEYSSSALFRAAPTNGVSTMTASSKASAQWSTIDNPSVSNNGPSHISTSTQRKLEKQIMGMVDNESKLDDLGLSRYEPMSYSTHKSPLTAQQEAPIRKNAKKQAYKETARAEMPAVIKEREDEDKLEQIEKRLIAQKDEQLKREAAAETARRAAKAEAKAMREKIANLERLVVAQRDERFKREAAVEAARLAERAETDLQAAKEAATKKAAAEAAKTLLEAARKARQEAEAKATREMEETKAAHEEALSEAKAAADELQKTKNRVAYADTPRYGKPPPLARQRLIPVKGSTDEVDGPQASRREDENQIYATRQELETDRLESIPRSLTESEWNSIHKRPKVIAPRRFRPRPLEGTIYYPSRPSPTPNIATAAEDTSSSSGDGKEPAIQKDTYSASSSSEDGLESQSEYHSFSSDDYLTTTRNYGTLQGHPEPRVDKQNERRDEKKPREQSNNRSVVLRRRSRSPTPSARSPLHQAQIAGVRAHGPISESIPKVSKVLKTPSSITVGPVEIKLRRKKKLSKPESSRSNLVSGLKRLFT</sequence>
<dbReference type="PROSITE" id="PS50011">
    <property type="entry name" value="PROTEIN_KINASE_DOM"/>
    <property type="match status" value="1"/>
</dbReference>
<evidence type="ECO:0000313" key="8">
    <source>
        <dbReference type="EMBL" id="KAF2874829.1"/>
    </source>
</evidence>
<dbReference type="InterPro" id="IPR011009">
    <property type="entry name" value="Kinase-like_dom_sf"/>
</dbReference>
<feature type="compositionally biased region" description="Low complexity" evidence="6">
    <location>
        <begin position="726"/>
        <end position="740"/>
    </location>
</feature>
<keyword evidence="9" id="KW-1185">Reference proteome</keyword>
<gene>
    <name evidence="8" type="ORF">BDV95DRAFT_591603</name>
</gene>
<dbReference type="Gene3D" id="1.10.510.10">
    <property type="entry name" value="Transferase(Phosphotransferase) domain 1"/>
    <property type="match status" value="1"/>
</dbReference>
<evidence type="ECO:0000256" key="5">
    <source>
        <dbReference type="ARBA" id="ARBA00022840"/>
    </source>
</evidence>
<evidence type="ECO:0000256" key="6">
    <source>
        <dbReference type="SAM" id="MobiDB-lite"/>
    </source>
</evidence>
<evidence type="ECO:0000313" key="9">
    <source>
        <dbReference type="Proteomes" id="UP000481861"/>
    </source>
</evidence>
<feature type="region of interest" description="Disordered" evidence="6">
    <location>
        <begin position="849"/>
        <end position="870"/>
    </location>
</feature>
<keyword evidence="1" id="KW-0723">Serine/threonine-protein kinase</keyword>
<dbReference type="GO" id="GO:0005524">
    <property type="term" value="F:ATP binding"/>
    <property type="evidence" value="ECO:0007669"/>
    <property type="project" value="UniProtKB-KW"/>
</dbReference>
<feature type="compositionally biased region" description="Low complexity" evidence="6">
    <location>
        <begin position="796"/>
        <end position="805"/>
    </location>
</feature>